<comment type="caution">
    <text evidence="1">The sequence shown here is derived from an EMBL/GenBank/DDBJ whole genome shotgun (WGS) entry which is preliminary data.</text>
</comment>
<dbReference type="EMBL" id="CAJVQC010145643">
    <property type="protein sequence ID" value="CAG8845193.1"/>
    <property type="molecule type" value="Genomic_DNA"/>
</dbReference>
<gene>
    <name evidence="1" type="ORF">RPERSI_LOCUS33557</name>
</gene>
<sequence>DYMPISINIDEIKNNLYNAINHYWPNLISPSSLLPSFLDPRYKNLCFVSFAKQFAIENLLHENFKKHTPITVEEISEYLKLEEIDIECDPF</sequence>
<organism evidence="1 2">
    <name type="scientific">Racocetra persica</name>
    <dbReference type="NCBI Taxonomy" id="160502"/>
    <lineage>
        <taxon>Eukaryota</taxon>
        <taxon>Fungi</taxon>
        <taxon>Fungi incertae sedis</taxon>
        <taxon>Mucoromycota</taxon>
        <taxon>Glomeromycotina</taxon>
        <taxon>Glomeromycetes</taxon>
        <taxon>Diversisporales</taxon>
        <taxon>Gigasporaceae</taxon>
        <taxon>Racocetra</taxon>
    </lineage>
</organism>
<evidence type="ECO:0000313" key="2">
    <source>
        <dbReference type="Proteomes" id="UP000789920"/>
    </source>
</evidence>
<keyword evidence="2" id="KW-1185">Reference proteome</keyword>
<protein>
    <submittedName>
        <fullName evidence="1">10094_t:CDS:1</fullName>
    </submittedName>
</protein>
<feature type="non-terminal residue" evidence="1">
    <location>
        <position position="1"/>
    </location>
</feature>
<dbReference type="Proteomes" id="UP000789920">
    <property type="component" value="Unassembled WGS sequence"/>
</dbReference>
<evidence type="ECO:0000313" key="1">
    <source>
        <dbReference type="EMBL" id="CAG8845193.1"/>
    </source>
</evidence>
<reference evidence="1" key="1">
    <citation type="submission" date="2021-06" db="EMBL/GenBank/DDBJ databases">
        <authorList>
            <person name="Kallberg Y."/>
            <person name="Tangrot J."/>
            <person name="Rosling A."/>
        </authorList>
    </citation>
    <scope>NUCLEOTIDE SEQUENCE</scope>
    <source>
        <strain evidence="1">MA461A</strain>
    </source>
</reference>
<accession>A0ACA9SQL8</accession>
<feature type="non-terminal residue" evidence="1">
    <location>
        <position position="91"/>
    </location>
</feature>
<name>A0ACA9SQL8_9GLOM</name>
<proteinExistence type="predicted"/>